<accession>A0A9W9UFR5</accession>
<evidence type="ECO:0000313" key="2">
    <source>
        <dbReference type="Proteomes" id="UP001147695"/>
    </source>
</evidence>
<sequence length="281" mass="31297">MIKDPIASAEWGCAEDLINEPHQRRTHTARQTRISDMSYEVPFFASVEGEAAKEIMNKLDAATFRFLPEISQINKELSNNSPTIETLQERFLLGALTVDDLSATLHQLRVQAQGVTFNTGEFQEAAAHNLLDPSDRISENVLKMTDVDRSLGTLVGPRLHTHQDGRTTVKFSKCNTEYSVSHPNEGAQVSQTKANQETIAQLEERKLILRAGVEERKKPATGTHQKTDAQVLAEGLIKDITEKLQMDSKKSNVSHRILPKGLGWCHSSSHLDPKAYVCVVM</sequence>
<dbReference type="Proteomes" id="UP001147695">
    <property type="component" value="Unassembled WGS sequence"/>
</dbReference>
<reference evidence="1" key="1">
    <citation type="submission" date="2022-12" db="EMBL/GenBank/DDBJ databases">
        <authorList>
            <person name="Petersen C."/>
        </authorList>
    </citation>
    <scope>NUCLEOTIDE SEQUENCE</scope>
    <source>
        <strain evidence="1">IBT 35673</strain>
    </source>
</reference>
<organism evidence="1 2">
    <name type="scientific">Penicillium brevicompactum</name>
    <dbReference type="NCBI Taxonomy" id="5074"/>
    <lineage>
        <taxon>Eukaryota</taxon>
        <taxon>Fungi</taxon>
        <taxon>Dikarya</taxon>
        <taxon>Ascomycota</taxon>
        <taxon>Pezizomycotina</taxon>
        <taxon>Eurotiomycetes</taxon>
        <taxon>Eurotiomycetidae</taxon>
        <taxon>Eurotiales</taxon>
        <taxon>Aspergillaceae</taxon>
        <taxon>Penicillium</taxon>
    </lineage>
</organism>
<evidence type="ECO:0000313" key="1">
    <source>
        <dbReference type="EMBL" id="KAJ5338749.1"/>
    </source>
</evidence>
<dbReference type="AlphaFoldDB" id="A0A9W9UFR5"/>
<dbReference type="EMBL" id="JAPZBQ010000003">
    <property type="protein sequence ID" value="KAJ5338749.1"/>
    <property type="molecule type" value="Genomic_DNA"/>
</dbReference>
<comment type="caution">
    <text evidence="1">The sequence shown here is derived from an EMBL/GenBank/DDBJ whole genome shotgun (WGS) entry which is preliminary data.</text>
</comment>
<reference evidence="1" key="2">
    <citation type="journal article" date="2023" name="IMA Fungus">
        <title>Comparative genomic study of the Penicillium genus elucidates a diverse pangenome and 15 lateral gene transfer events.</title>
        <authorList>
            <person name="Petersen C."/>
            <person name="Sorensen T."/>
            <person name="Nielsen M.R."/>
            <person name="Sondergaard T.E."/>
            <person name="Sorensen J.L."/>
            <person name="Fitzpatrick D.A."/>
            <person name="Frisvad J.C."/>
            <person name="Nielsen K.L."/>
        </authorList>
    </citation>
    <scope>NUCLEOTIDE SEQUENCE</scope>
    <source>
        <strain evidence="1">IBT 35673</strain>
    </source>
</reference>
<name>A0A9W9UFR5_PENBR</name>
<proteinExistence type="predicted"/>
<protein>
    <submittedName>
        <fullName evidence="1">Uncharacterized protein</fullName>
    </submittedName>
</protein>
<gene>
    <name evidence="1" type="ORF">N7452_005477</name>
</gene>